<dbReference type="GO" id="GO:0009116">
    <property type="term" value="P:nucleoside metabolic process"/>
    <property type="evidence" value="ECO:0007669"/>
    <property type="project" value="InterPro"/>
</dbReference>
<comment type="caution">
    <text evidence="8">The sequence shown here is derived from an EMBL/GenBank/DDBJ whole genome shotgun (WGS) entry which is preliminary data.</text>
</comment>
<comment type="function">
    <text evidence="5">The purine nucleoside phosphorylases catalyze the phosphorolytic breakdown of the N-glycosidic bond in the beta-(deoxy)ribonucleoside molecules, with the formation of the corresponding free purine bases and pentose-1-phosphate.</text>
</comment>
<dbReference type="Gene3D" id="3.40.50.1580">
    <property type="entry name" value="Nucleoside phosphorylase domain"/>
    <property type="match status" value="1"/>
</dbReference>
<keyword evidence="9" id="KW-1185">Reference proteome</keyword>
<sequence length="281" mass="30573">MSTEKNKVYEALGYLKKIFPDFRPDVLVVLGSGLGDLARDFKPFASLDYSDVPGFVDSTVEGHEGTLFLCRDQDLCLAVMSGRVHLYEGRSPGEVVRNLRVMGLWGSGTAVLTNAAGALNPLFSTGNIMLITDHINMTGENPLVGDNVQEWGPRFPDMSNIYCRELQSLAAGAALEAKIPLEKGVYMGIKGPSLETPAETKAFRKLGADSIGMSTTLEAIAARHLGMRVLGYSCLTNKNLPDCMAETSHEEILEQARKINNNLVTLLRETLPRLTGVVRGQ</sequence>
<name>D6SQD0_9BACT</name>
<dbReference type="Pfam" id="PF01048">
    <property type="entry name" value="PNP_UDP_1"/>
    <property type="match status" value="1"/>
</dbReference>
<gene>
    <name evidence="8" type="ORF">Dthio_PD2348</name>
</gene>
<feature type="binding site" evidence="6">
    <location>
        <position position="214"/>
    </location>
    <ligand>
        <name>phosphate</name>
        <dbReference type="ChEBI" id="CHEBI:43474"/>
    </ligand>
</feature>
<comment type="similarity">
    <text evidence="2 5">Belongs to the PNP/MTAP phosphorylase family.</text>
</comment>
<evidence type="ECO:0000256" key="6">
    <source>
        <dbReference type="PIRSR" id="PIRSR000477-2"/>
    </source>
</evidence>
<dbReference type="InterPro" id="IPR011268">
    <property type="entry name" value="Purine_phosphorylase"/>
</dbReference>
<dbReference type="OrthoDB" id="1523230at2"/>
<evidence type="ECO:0000259" key="7">
    <source>
        <dbReference type="Pfam" id="PF01048"/>
    </source>
</evidence>
<dbReference type="UniPathway" id="UPA00606"/>
<feature type="binding site" evidence="6">
    <location>
        <position position="195"/>
    </location>
    <ligand>
        <name>a purine D-ribonucleoside</name>
        <dbReference type="ChEBI" id="CHEBI:142355"/>
    </ligand>
</feature>
<dbReference type="InterPro" id="IPR035994">
    <property type="entry name" value="Nucleoside_phosphorylase_sf"/>
</dbReference>
<organism evidence="8 9">
    <name type="scientific">Desulfonatronospira thiodismutans ASO3-1</name>
    <dbReference type="NCBI Taxonomy" id="555779"/>
    <lineage>
        <taxon>Bacteria</taxon>
        <taxon>Pseudomonadati</taxon>
        <taxon>Thermodesulfobacteriota</taxon>
        <taxon>Desulfovibrionia</taxon>
        <taxon>Desulfovibrionales</taxon>
        <taxon>Desulfonatronovibrionaceae</taxon>
        <taxon>Desulfonatronospira</taxon>
    </lineage>
</organism>
<dbReference type="InterPro" id="IPR000845">
    <property type="entry name" value="Nucleoside_phosphorylase_d"/>
</dbReference>
<reference evidence="8" key="1">
    <citation type="submission" date="2010-05" db="EMBL/GenBank/DDBJ databases">
        <title>The draft genome of Desulfonatronospira thiodismutans ASO3-1.</title>
        <authorList>
            <consortium name="US DOE Joint Genome Institute (JGI-PGF)"/>
            <person name="Lucas S."/>
            <person name="Copeland A."/>
            <person name="Lapidus A."/>
            <person name="Cheng J.-F."/>
            <person name="Bruce D."/>
            <person name="Goodwin L."/>
            <person name="Pitluck S."/>
            <person name="Chertkov O."/>
            <person name="Brettin T."/>
            <person name="Detter J.C."/>
            <person name="Han C."/>
            <person name="Land M.L."/>
            <person name="Hauser L."/>
            <person name="Kyrpides N."/>
            <person name="Mikhailova N."/>
            <person name="Muyzer G."/>
            <person name="Woyke T."/>
        </authorList>
    </citation>
    <scope>NUCLEOTIDE SEQUENCE [LARGE SCALE GENOMIC DNA]</scope>
    <source>
        <strain evidence="8">ASO3-1</strain>
    </source>
</reference>
<dbReference type="NCBIfam" id="TIGR01697">
    <property type="entry name" value="PNPH-PUNA-XAPA"/>
    <property type="match status" value="1"/>
</dbReference>
<accession>D6SQD0</accession>
<evidence type="ECO:0000313" key="9">
    <source>
        <dbReference type="Proteomes" id="UP000005496"/>
    </source>
</evidence>
<evidence type="ECO:0000256" key="3">
    <source>
        <dbReference type="ARBA" id="ARBA00022676"/>
    </source>
</evidence>
<feature type="domain" description="Nucleoside phosphorylase" evidence="7">
    <location>
        <begin position="27"/>
        <end position="271"/>
    </location>
</feature>
<keyword evidence="3 5" id="KW-0328">Glycosyltransferase</keyword>
<feature type="binding site" evidence="6">
    <location>
        <position position="115"/>
    </location>
    <ligand>
        <name>phosphate</name>
        <dbReference type="ChEBI" id="CHEBI:43474"/>
    </ligand>
</feature>
<dbReference type="RefSeq" id="WP_008870270.1">
    <property type="nucleotide sequence ID" value="NZ_ACJN02000002.1"/>
</dbReference>
<dbReference type="GO" id="GO:0005737">
    <property type="term" value="C:cytoplasm"/>
    <property type="evidence" value="ECO:0007669"/>
    <property type="project" value="TreeGrafter"/>
</dbReference>
<feature type="binding site" evidence="6">
    <location>
        <position position="63"/>
    </location>
    <ligand>
        <name>phosphate</name>
        <dbReference type="ChEBI" id="CHEBI:43474"/>
    </ligand>
</feature>
<comment type="pathway">
    <text evidence="1 5">Purine metabolism; purine nucleoside salvage.</text>
</comment>
<evidence type="ECO:0000256" key="5">
    <source>
        <dbReference type="PIRNR" id="PIRNR000477"/>
    </source>
</evidence>
<dbReference type="Proteomes" id="UP000005496">
    <property type="component" value="Unassembled WGS sequence"/>
</dbReference>
<evidence type="ECO:0000313" key="8">
    <source>
        <dbReference type="EMBL" id="EFI34956.1"/>
    </source>
</evidence>
<dbReference type="PANTHER" id="PTHR11904">
    <property type="entry name" value="METHYLTHIOADENOSINE/PURINE NUCLEOSIDE PHOSPHORYLASE"/>
    <property type="match status" value="1"/>
</dbReference>
<feature type="binding site" evidence="6">
    <location>
        <position position="32"/>
    </location>
    <ligand>
        <name>phosphate</name>
        <dbReference type="ChEBI" id="CHEBI:43474"/>
    </ligand>
</feature>
<proteinExistence type="inferred from homology"/>
<evidence type="ECO:0000256" key="4">
    <source>
        <dbReference type="ARBA" id="ARBA00022679"/>
    </source>
</evidence>
<dbReference type="AlphaFoldDB" id="D6SQD0"/>
<evidence type="ECO:0000256" key="1">
    <source>
        <dbReference type="ARBA" id="ARBA00005058"/>
    </source>
</evidence>
<dbReference type="PIRSF" id="PIRSF000477">
    <property type="entry name" value="PurNPase"/>
    <property type="match status" value="1"/>
</dbReference>
<feature type="binding site" evidence="6">
    <location>
        <position position="237"/>
    </location>
    <ligand>
        <name>a purine D-ribonucleoside</name>
        <dbReference type="ChEBI" id="CHEBI:142355"/>
    </ligand>
</feature>
<dbReference type="SUPFAM" id="SSF53167">
    <property type="entry name" value="Purine and uridine phosphorylases"/>
    <property type="match status" value="1"/>
</dbReference>
<protein>
    <recommendedName>
        <fullName evidence="5">Purine nucleoside phosphorylase</fullName>
        <ecNumber evidence="5">2.4.2.1</ecNumber>
    </recommendedName>
    <alternativeName>
        <fullName evidence="5">Inosine-guanosine phosphorylase</fullName>
    </alternativeName>
</protein>
<evidence type="ECO:0000256" key="2">
    <source>
        <dbReference type="ARBA" id="ARBA00006751"/>
    </source>
</evidence>
<feature type="binding site" evidence="6">
    <location>
        <begin position="83"/>
        <end position="85"/>
    </location>
    <ligand>
        <name>phosphate</name>
        <dbReference type="ChEBI" id="CHEBI:43474"/>
    </ligand>
</feature>
<keyword evidence="4 5" id="KW-0808">Transferase</keyword>
<dbReference type="EMBL" id="ACJN02000002">
    <property type="protein sequence ID" value="EFI34956.1"/>
    <property type="molecule type" value="Genomic_DNA"/>
</dbReference>
<dbReference type="PANTHER" id="PTHR11904:SF9">
    <property type="entry name" value="PURINE NUCLEOSIDE PHOSPHORYLASE-RELATED"/>
    <property type="match status" value="1"/>
</dbReference>
<dbReference type="GO" id="GO:0004731">
    <property type="term" value="F:purine-nucleoside phosphorylase activity"/>
    <property type="evidence" value="ECO:0007669"/>
    <property type="project" value="UniProtKB-EC"/>
</dbReference>
<dbReference type="eggNOG" id="COG0005">
    <property type="taxonomic scope" value="Bacteria"/>
</dbReference>
<dbReference type="CDD" id="cd09009">
    <property type="entry name" value="PNP-EcPNPII_like"/>
    <property type="match status" value="1"/>
</dbReference>
<dbReference type="NCBIfam" id="NF006054">
    <property type="entry name" value="PRK08202.1"/>
    <property type="match status" value="1"/>
</dbReference>
<dbReference type="EC" id="2.4.2.1" evidence="5"/>